<feature type="signal peptide" evidence="2">
    <location>
        <begin position="1"/>
        <end position="35"/>
    </location>
</feature>
<dbReference type="Gene3D" id="2.60.120.260">
    <property type="entry name" value="Galactose-binding domain-like"/>
    <property type="match status" value="1"/>
</dbReference>
<evidence type="ECO:0000313" key="6">
    <source>
        <dbReference type="Proteomes" id="UP001501319"/>
    </source>
</evidence>
<dbReference type="RefSeq" id="WP_344113293.1">
    <property type="nucleotide sequence ID" value="NZ_BAAANE010000007.1"/>
</dbReference>
<dbReference type="CDD" id="cd00146">
    <property type="entry name" value="PKD"/>
    <property type="match status" value="2"/>
</dbReference>
<feature type="chain" id="PRO_5046962657" description="DUF1349 domain-containing protein" evidence="2">
    <location>
        <begin position="36"/>
        <end position="1798"/>
    </location>
</feature>
<dbReference type="Pfam" id="PF07995">
    <property type="entry name" value="GSDH"/>
    <property type="match status" value="1"/>
</dbReference>
<dbReference type="Pfam" id="PF03422">
    <property type="entry name" value="CBM_6"/>
    <property type="match status" value="1"/>
</dbReference>
<dbReference type="SUPFAM" id="SSF49899">
    <property type="entry name" value="Concanavalin A-like lectins/glucanases"/>
    <property type="match status" value="2"/>
</dbReference>
<dbReference type="SMART" id="SM00606">
    <property type="entry name" value="CBD_IV"/>
    <property type="match status" value="1"/>
</dbReference>
<comment type="caution">
    <text evidence="5">The sequence shown here is derived from an EMBL/GenBank/DDBJ whole genome shotgun (WGS) entry which is preliminary data.</text>
</comment>
<dbReference type="InterPro" id="IPR022409">
    <property type="entry name" value="PKD/Chitinase_dom"/>
</dbReference>
<dbReference type="InterPro" id="IPR035986">
    <property type="entry name" value="PKD_dom_sf"/>
</dbReference>
<dbReference type="InterPro" id="IPR058094">
    <property type="entry name" value="Ig-like_OmpL47-like"/>
</dbReference>
<dbReference type="InterPro" id="IPR029010">
    <property type="entry name" value="ThuA-like"/>
</dbReference>
<dbReference type="Gene3D" id="2.60.120.200">
    <property type="match status" value="2"/>
</dbReference>
<dbReference type="InterPro" id="IPR012938">
    <property type="entry name" value="Glc/Sorbosone_DH"/>
</dbReference>
<dbReference type="InterPro" id="IPR008979">
    <property type="entry name" value="Galactose-bd-like_sf"/>
</dbReference>
<organism evidence="5 6">
    <name type="scientific">Kribbella alba</name>
    <dbReference type="NCBI Taxonomy" id="190197"/>
    <lineage>
        <taxon>Bacteria</taxon>
        <taxon>Bacillati</taxon>
        <taxon>Actinomycetota</taxon>
        <taxon>Actinomycetes</taxon>
        <taxon>Propionibacteriales</taxon>
        <taxon>Kribbellaceae</taxon>
        <taxon>Kribbella</taxon>
    </lineage>
</organism>
<evidence type="ECO:0000259" key="3">
    <source>
        <dbReference type="PROSITE" id="PS50093"/>
    </source>
</evidence>
<dbReference type="Gene3D" id="3.40.50.880">
    <property type="match status" value="1"/>
</dbReference>
<evidence type="ECO:0000313" key="5">
    <source>
        <dbReference type="EMBL" id="GAA1645514.1"/>
    </source>
</evidence>
<dbReference type="PROSITE" id="PS50093">
    <property type="entry name" value="PKD"/>
    <property type="match status" value="2"/>
</dbReference>
<dbReference type="InterPro" id="IPR005084">
    <property type="entry name" value="CBM6"/>
</dbReference>
<dbReference type="PANTHER" id="PTHR40469">
    <property type="entry name" value="SECRETED GLYCOSYL HYDROLASE"/>
    <property type="match status" value="1"/>
</dbReference>
<dbReference type="SMART" id="SM00089">
    <property type="entry name" value="PKD"/>
    <property type="match status" value="3"/>
</dbReference>
<dbReference type="EMBL" id="BAAANE010000007">
    <property type="protein sequence ID" value="GAA1645514.1"/>
    <property type="molecule type" value="Genomic_DNA"/>
</dbReference>
<evidence type="ECO:0008006" key="7">
    <source>
        <dbReference type="Google" id="ProtNLM"/>
    </source>
</evidence>
<dbReference type="SUPFAM" id="SSF52317">
    <property type="entry name" value="Class I glutamine amidotransferase-like"/>
    <property type="match status" value="1"/>
</dbReference>
<dbReference type="CDD" id="cd04084">
    <property type="entry name" value="CBM6_xylanase-like"/>
    <property type="match status" value="1"/>
</dbReference>
<dbReference type="Pfam" id="PF17851">
    <property type="entry name" value="GH43_C2"/>
    <property type="match status" value="2"/>
</dbReference>
<feature type="domain" description="PKD" evidence="3">
    <location>
        <begin position="704"/>
        <end position="787"/>
    </location>
</feature>
<keyword evidence="1 2" id="KW-0732">Signal</keyword>
<gene>
    <name evidence="5" type="ORF">GCM10009744_40340</name>
</gene>
<dbReference type="Pfam" id="PF19077">
    <property type="entry name" value="Big_13"/>
    <property type="match status" value="1"/>
</dbReference>
<dbReference type="Gene3D" id="2.60.40.10">
    <property type="entry name" value="Immunoglobulins"/>
    <property type="match status" value="2"/>
</dbReference>
<keyword evidence="6" id="KW-1185">Reference proteome</keyword>
<evidence type="ECO:0000256" key="2">
    <source>
        <dbReference type="SAM" id="SignalP"/>
    </source>
</evidence>
<dbReference type="InterPro" id="IPR041542">
    <property type="entry name" value="GH43_C2"/>
</dbReference>
<feature type="domain" description="PKD" evidence="3">
    <location>
        <begin position="1038"/>
        <end position="1126"/>
    </location>
</feature>
<dbReference type="InterPro" id="IPR013320">
    <property type="entry name" value="ConA-like_dom_sf"/>
</dbReference>
<dbReference type="InterPro" id="IPR000601">
    <property type="entry name" value="PKD_dom"/>
</dbReference>
<evidence type="ECO:0000259" key="4">
    <source>
        <dbReference type="PROSITE" id="PS51175"/>
    </source>
</evidence>
<sequence>MIQLRRRLHGTVIRAVVLALIAALAIPLTATPARAHPGHGDETFNALIFSKTAGFRHDSIPAGIQAIKDLATQNGFTVTATEDATMFNDTELAKYEVVIWLSTTGDVLNADQQAAFERYIRGGGGYAGVHAASDTEYDWPWYGKLVGSYFASHPAGTPNANVKVEDHAHPSTAEAPTTWNRTDEWYNYQSNPRGAVHVLASMDETSYSGGTMGAEHPIAWCQDYDGGRAWYTGMGHTIESYADPVFRKHLLGGIKTAAGVQPADCGASLSGSYQKVTLDDNTSNPMELSIAEDGRVFYIDRNGAVKIVKPDGSVVTAGTLNVYTGQEFGLLGIALDPAFAQNGFIYLYYSPAGSDAYDKVSRFKVTGDTLDLTSEKQVLRIDTQREQCCHAGGALEFDGQGNLFVATGDNSNPFDSDGYSPLDERAGRAAWDSQRSAANSNVLNGKILRIHPEADGTYTIPAGNMFAVGTAKTRPEIYAMGFRNPFRIGIDPTTNHLFVADYGPDAGQVSPTRGPDGRVEWDILDKPGFYGWPYCVGNNTPYNDYDFATGTSGATFDCNAPVNNSPNNTGLTQLPAAIPASLWMGKSTSGVPEIGGSGAPMTSGAYKFNADSASDRKWPAYFDGKAVFADWNNSRLFSVQLNDDRSKVADVSRMLEGLNFIRPHALQFGPDGALYVIEWGSGFGGNNADSGIYRIDYVQGNRAPIAQFSTDKTSGPVPLTVAFDSTGSRDPDGQPITLAWDFDGNGTTDSTEAKPSYTYTAAGVFTARLTVTDSDGRTAVSNRTITAGNTAPTITVDAPVDGGFFDFGDTIRYKVTVTDPEDGTVDCNDVITQPGLGHDEHAHGYEQYHGCEGTFPLPGDEGHVGANIFGIVTVTYTDKGAPGTGKITTQKVVQLQPKTREAEYFNETGGPGSTPGVQVEDTGDVAGGGKNIGFIEDGDWWGWKPTNLTGIDQIQLRAASPDAGATVQVRTGSPTTGPVVATIQVTPTGGWQTYGNFTAAVSGATTDSGPLYFVKTTGQLNVNWVKFIGKGITDNQRPVVTTTASAVQGKAPLKVDFTASATDPEGDVPLSYAWSFGDGSTGSGASVSHTYTTSGTHTAAVTVTDARGAAGTSTVQIKVDASAPPTCLTGRSDGFDGTAVNTGRWNSIVRGNQELAVSNGNLVLPLTATDIYGTGNTGTPNIVLQPLPNGAWQATTKLTLTARLAYQQAGLIVYGDDDNYAKMVLQGRSTGSASAADRIFQFIREEAGAPHEVAASNTANLGAAYPDTVWVRFTSDGANLRASYSADGATFVEMPETKQLAGISNPKIGVFGLANRTEALPLSAQFDYFSITPDDTAELPTPDDEFTGTALDACRWSAIVRPDPTAYRVTGGAAEIDTSKGDIYQGTASNPKNLLLQPAPDGDWTVETKVDASSFNEAYQQAGLMVYSDDANYVKLDFLTTNAVGGAVSREIELRSEVSNAIVQPAPNASPAPTQGVWYLRLAKSGSTFTGSYSADGVTWKALPAVTNTALASASFGIYAYGADQVASKTAKFDYFKIVRDTVAPQVNLSVNPSAPSGLDGWWTDAVVATAMATDDQPGQVYLEQKVGDGDWTEYTAPLTLSADGTHTVQVRASDTAGNVSEVQSVTVKVDRTAPKSTVSGLASGGRLGVASVLDVAAMAEDALSGVAGVTLAVDGKPLSPAGKLDGVLLGLGAHELAATAKDKAGNTSVTKVPFTVDTSYAEAIKLVERYRVAKTLPLATATVMKVQLGLADQQQRRGRPAVAAAHLEIFLAQARSVRDVPARTLLTAVGQDLKNRL</sequence>
<reference evidence="5 6" key="1">
    <citation type="journal article" date="2019" name="Int. J. Syst. Evol. Microbiol.">
        <title>The Global Catalogue of Microorganisms (GCM) 10K type strain sequencing project: providing services to taxonomists for standard genome sequencing and annotation.</title>
        <authorList>
            <consortium name="The Broad Institute Genomics Platform"/>
            <consortium name="The Broad Institute Genome Sequencing Center for Infectious Disease"/>
            <person name="Wu L."/>
            <person name="Ma J."/>
        </authorList>
    </citation>
    <scope>NUCLEOTIDE SEQUENCE [LARGE SCALE GENOMIC DNA]</scope>
    <source>
        <strain evidence="5 6">JCM 14306</strain>
    </source>
</reference>
<dbReference type="InterPro" id="IPR044016">
    <property type="entry name" value="Big_13"/>
</dbReference>
<dbReference type="Gene3D" id="3.30.420.430">
    <property type="match status" value="1"/>
</dbReference>
<dbReference type="SUPFAM" id="SSF49299">
    <property type="entry name" value="PKD domain"/>
    <property type="match status" value="2"/>
</dbReference>
<name>A0ABN2FHI9_9ACTN</name>
<dbReference type="InterPro" id="IPR013783">
    <property type="entry name" value="Ig-like_fold"/>
</dbReference>
<dbReference type="NCBIfam" id="NF047446">
    <property type="entry name" value="barrel_OmpL47"/>
    <property type="match status" value="1"/>
</dbReference>
<feature type="domain" description="CBM6" evidence="4">
    <location>
        <begin position="898"/>
        <end position="1028"/>
    </location>
</feature>
<dbReference type="InterPro" id="IPR006584">
    <property type="entry name" value="Cellulose-bd_IV"/>
</dbReference>
<protein>
    <recommendedName>
        <fullName evidence="7">DUF1349 domain-containing protein</fullName>
    </recommendedName>
</protein>
<dbReference type="SUPFAM" id="SSF50952">
    <property type="entry name" value="Soluble quinoprotein glucose dehydrogenase"/>
    <property type="match status" value="1"/>
</dbReference>
<dbReference type="PROSITE" id="PS51175">
    <property type="entry name" value="CBM6"/>
    <property type="match status" value="1"/>
</dbReference>
<evidence type="ECO:0000256" key="1">
    <source>
        <dbReference type="ARBA" id="ARBA00022729"/>
    </source>
</evidence>
<dbReference type="SUPFAM" id="SSF49785">
    <property type="entry name" value="Galactose-binding domain-like"/>
    <property type="match status" value="1"/>
</dbReference>
<dbReference type="InterPro" id="IPR011042">
    <property type="entry name" value="6-blade_b-propeller_TolB-like"/>
</dbReference>
<dbReference type="Gene3D" id="2.120.10.30">
    <property type="entry name" value="TolB, C-terminal domain"/>
    <property type="match status" value="1"/>
</dbReference>
<accession>A0ABN2FHI9</accession>
<dbReference type="Proteomes" id="UP001501319">
    <property type="component" value="Unassembled WGS sequence"/>
</dbReference>
<dbReference type="PANTHER" id="PTHR40469:SF2">
    <property type="entry name" value="GALACTOSE-BINDING DOMAIN-LIKE SUPERFAMILY PROTEIN"/>
    <property type="match status" value="1"/>
</dbReference>
<dbReference type="InterPro" id="IPR011041">
    <property type="entry name" value="Quinoprot_gluc/sorb_DH_b-prop"/>
</dbReference>
<dbReference type="Pfam" id="PF18911">
    <property type="entry name" value="PKD_4"/>
    <property type="match status" value="2"/>
</dbReference>
<dbReference type="Pfam" id="PF06283">
    <property type="entry name" value="ThuA"/>
    <property type="match status" value="1"/>
</dbReference>
<proteinExistence type="predicted"/>
<dbReference type="InterPro" id="IPR029062">
    <property type="entry name" value="Class_I_gatase-like"/>
</dbReference>